<dbReference type="InterPro" id="IPR008978">
    <property type="entry name" value="HSP20-like_chaperone"/>
</dbReference>
<evidence type="ECO:0000256" key="3">
    <source>
        <dbReference type="ARBA" id="ARBA00005607"/>
    </source>
</evidence>
<dbReference type="KEGG" id="aten:116286528"/>
<dbReference type="CDD" id="cd06463">
    <property type="entry name" value="p23_like"/>
    <property type="match status" value="1"/>
</dbReference>
<dbReference type="InterPro" id="IPR007009">
    <property type="entry name" value="Shq1_C"/>
</dbReference>
<dbReference type="Gene3D" id="2.60.40.790">
    <property type="match status" value="1"/>
</dbReference>
<dbReference type="Proteomes" id="UP000515163">
    <property type="component" value="Unplaced"/>
</dbReference>
<dbReference type="FunFam" id="2.60.40.790:FF:000022">
    <property type="entry name" value="Protein SHQ1 homolog"/>
    <property type="match status" value="1"/>
</dbReference>
<gene>
    <name evidence="10" type="primary">LOC116286528</name>
</gene>
<dbReference type="InterPro" id="IPR007052">
    <property type="entry name" value="CS_dom"/>
</dbReference>
<evidence type="ECO:0000256" key="6">
    <source>
        <dbReference type="ARBA" id="ARBA00023242"/>
    </source>
</evidence>
<keyword evidence="9" id="KW-1185">Reference proteome</keyword>
<dbReference type="PANTHER" id="PTHR12967">
    <property type="entry name" value="PROTEIN SHQ1 HOMOLOG"/>
    <property type="match status" value="1"/>
</dbReference>
<dbReference type="FunCoup" id="A0A6P8H0P2">
    <property type="interactions" value="2392"/>
</dbReference>
<dbReference type="PROSITE" id="PS51203">
    <property type="entry name" value="CS"/>
    <property type="match status" value="1"/>
</dbReference>
<dbReference type="GO" id="GO:0000493">
    <property type="term" value="P:box H/ACA snoRNP assembly"/>
    <property type="evidence" value="ECO:0007669"/>
    <property type="project" value="InterPro"/>
</dbReference>
<feature type="region of interest" description="Disordered" evidence="7">
    <location>
        <begin position="456"/>
        <end position="555"/>
    </location>
</feature>
<dbReference type="AlphaFoldDB" id="A0A6P8H0P2"/>
<proteinExistence type="inferred from homology"/>
<organism evidence="9 10">
    <name type="scientific">Actinia tenebrosa</name>
    <name type="common">Australian red waratah sea anemone</name>
    <dbReference type="NCBI Taxonomy" id="6105"/>
    <lineage>
        <taxon>Eukaryota</taxon>
        <taxon>Metazoa</taxon>
        <taxon>Cnidaria</taxon>
        <taxon>Anthozoa</taxon>
        <taxon>Hexacorallia</taxon>
        <taxon>Actiniaria</taxon>
        <taxon>Actiniidae</taxon>
        <taxon>Actinia</taxon>
    </lineage>
</organism>
<dbReference type="OrthoDB" id="73639at2759"/>
<dbReference type="PANTHER" id="PTHR12967:SF0">
    <property type="entry name" value="PROTEIN SHQ1 HOMOLOG"/>
    <property type="match status" value="1"/>
</dbReference>
<protein>
    <recommendedName>
        <fullName evidence="4">Protein SHQ1 homolog</fullName>
    </recommendedName>
</protein>
<evidence type="ECO:0000313" key="10">
    <source>
        <dbReference type="RefSeq" id="XP_031548926.1"/>
    </source>
</evidence>
<comment type="similarity">
    <text evidence="3">Belongs to the SHQ1 family.</text>
</comment>
<dbReference type="InterPro" id="IPR039742">
    <property type="entry name" value="Shq1"/>
</dbReference>
<sequence>MLTPAFDLSQDENFVIVTIKTPYVKISDVDFFIDGNEFKFYVKPYFLRLNLPGKIVEDGQEGATYDVEKVIFFLKLPKLHQGEHFEGLDMLTSLLSPRKKTKMNQPLIEVINDDSKPSEINDDSSDENSDFDWEIEQVLCEDDVSLDLDCKSEEGKYGFANKKKGIFDKRQEELYEISDVPDPESISFHERRLARLAAEDLNFDPGHYFADFFDEETIQPFLEYSPPWDEEYKEYQEKLKSISADNLLSAEEEQLKNLSKSKFTPADETKVLFTEEEKDNLRHLPNKEYILDEPVQLSLLLGLVDIIFAYAYNHRTTEGENTVESGWTINKISSTLCYFETFTNINDVVTSCYRRCLCYPLHRNWNLVQLVLEDTKKIFALGKRRLLKCLLEIHGLFNEDDPRYILNDLYITDYCVWIQTISKKKLKSLAQNLQKMNLTKKDLGWQLEELEKAGLLVNEENENNDENSEEEQEQGQEDTKECSEVSDEETESSETSSTTSDSEDSQDEHLEIQIGNLKLSSTEEEMDKTGNQDNTAKDSKVNEKIVVLSSETFDP</sequence>
<dbReference type="GO" id="GO:0005829">
    <property type="term" value="C:cytosol"/>
    <property type="evidence" value="ECO:0007669"/>
    <property type="project" value="UniProtKB-SubCell"/>
</dbReference>
<feature type="domain" description="CS" evidence="8">
    <location>
        <begin position="1"/>
        <end position="89"/>
    </location>
</feature>
<dbReference type="InterPro" id="IPR048696">
    <property type="entry name" value="SHQ1-like_CS"/>
</dbReference>
<dbReference type="GO" id="GO:0005654">
    <property type="term" value="C:nucleoplasm"/>
    <property type="evidence" value="ECO:0007669"/>
    <property type="project" value="UniProtKB-SubCell"/>
</dbReference>
<keyword evidence="5" id="KW-0963">Cytoplasm</keyword>
<dbReference type="GO" id="GO:0051082">
    <property type="term" value="F:unfolded protein binding"/>
    <property type="evidence" value="ECO:0007669"/>
    <property type="project" value="TreeGrafter"/>
</dbReference>
<feature type="compositionally biased region" description="Acidic residues" evidence="7">
    <location>
        <begin position="459"/>
        <end position="476"/>
    </location>
</feature>
<feature type="compositionally biased region" description="Basic and acidic residues" evidence="7">
    <location>
        <begin position="527"/>
        <end position="543"/>
    </location>
</feature>
<dbReference type="InParanoid" id="A0A6P8H0P2"/>
<evidence type="ECO:0000256" key="4">
    <source>
        <dbReference type="ARBA" id="ARBA00013750"/>
    </source>
</evidence>
<evidence type="ECO:0000256" key="1">
    <source>
        <dbReference type="ARBA" id="ARBA00004514"/>
    </source>
</evidence>
<evidence type="ECO:0000313" key="9">
    <source>
        <dbReference type="Proteomes" id="UP000515163"/>
    </source>
</evidence>
<evidence type="ECO:0000256" key="7">
    <source>
        <dbReference type="SAM" id="MobiDB-lite"/>
    </source>
</evidence>
<accession>A0A6P8H0P2</accession>
<reference evidence="10" key="1">
    <citation type="submission" date="2025-08" db="UniProtKB">
        <authorList>
            <consortium name="RefSeq"/>
        </authorList>
    </citation>
    <scope>IDENTIFICATION</scope>
    <source>
        <tissue evidence="10">Tentacle</tissue>
    </source>
</reference>
<dbReference type="RefSeq" id="XP_031548926.1">
    <property type="nucleotide sequence ID" value="XM_031693066.1"/>
</dbReference>
<keyword evidence="6" id="KW-0539">Nucleus</keyword>
<dbReference type="SUPFAM" id="SSF49764">
    <property type="entry name" value="HSP20-like chaperones"/>
    <property type="match status" value="1"/>
</dbReference>
<dbReference type="Pfam" id="PF21413">
    <property type="entry name" value="SHQ1-like_CS"/>
    <property type="match status" value="1"/>
</dbReference>
<evidence type="ECO:0000256" key="2">
    <source>
        <dbReference type="ARBA" id="ARBA00004642"/>
    </source>
</evidence>
<dbReference type="GeneID" id="116286528"/>
<evidence type="ECO:0000256" key="5">
    <source>
        <dbReference type="ARBA" id="ARBA00022490"/>
    </source>
</evidence>
<evidence type="ECO:0000259" key="8">
    <source>
        <dbReference type="PROSITE" id="PS51203"/>
    </source>
</evidence>
<name>A0A6P8H0P2_ACTTE</name>
<comment type="subcellular location">
    <subcellularLocation>
        <location evidence="1">Cytoplasm</location>
        <location evidence="1">Cytosol</location>
    </subcellularLocation>
    <subcellularLocation>
        <location evidence="2">Nucleus</location>
        <location evidence="2">Nucleoplasm</location>
    </subcellularLocation>
</comment>
<dbReference type="Pfam" id="PF04925">
    <property type="entry name" value="SHQ1"/>
    <property type="match status" value="1"/>
</dbReference>